<feature type="transmembrane region" description="Helical" evidence="4">
    <location>
        <begin position="352"/>
        <end position="372"/>
    </location>
</feature>
<dbReference type="Gene3D" id="1.20.1250.20">
    <property type="entry name" value="MFS general substrate transporter like domains"/>
    <property type="match status" value="2"/>
</dbReference>
<dbReference type="InterPro" id="IPR011701">
    <property type="entry name" value="MFS"/>
</dbReference>
<organism evidence="6 7">
    <name type="scientific">Halopseudomonas laoshanensis</name>
    <dbReference type="NCBI Taxonomy" id="2268758"/>
    <lineage>
        <taxon>Bacteria</taxon>
        <taxon>Pseudomonadati</taxon>
        <taxon>Pseudomonadota</taxon>
        <taxon>Gammaproteobacteria</taxon>
        <taxon>Pseudomonadales</taxon>
        <taxon>Pseudomonadaceae</taxon>
        <taxon>Halopseudomonas</taxon>
    </lineage>
</organism>
<name>A0A7V7GS93_9GAMM</name>
<dbReference type="Pfam" id="PF07690">
    <property type="entry name" value="MFS_1"/>
    <property type="match status" value="1"/>
</dbReference>
<comment type="caution">
    <text evidence="6">The sequence shown here is derived from an EMBL/GenBank/DDBJ whole genome shotgun (WGS) entry which is preliminary data.</text>
</comment>
<evidence type="ECO:0000313" key="7">
    <source>
        <dbReference type="Proteomes" id="UP000463138"/>
    </source>
</evidence>
<feature type="transmembrane region" description="Helical" evidence="4">
    <location>
        <begin position="173"/>
        <end position="194"/>
    </location>
</feature>
<dbReference type="InterPro" id="IPR036259">
    <property type="entry name" value="MFS_trans_sf"/>
</dbReference>
<feature type="transmembrane region" description="Helical" evidence="4">
    <location>
        <begin position="52"/>
        <end position="76"/>
    </location>
</feature>
<dbReference type="InterPro" id="IPR020846">
    <property type="entry name" value="MFS_dom"/>
</dbReference>
<dbReference type="RefSeq" id="WP_149333322.1">
    <property type="nucleotide sequence ID" value="NZ_QOVF01000004.1"/>
</dbReference>
<dbReference type="AlphaFoldDB" id="A0A7V7GS93"/>
<sequence>MAAPQNAIPSANTQQALSPQTVFTLAAGAGLSVASIYYSHPMLPSMGAELRVSVAAIGLVATLTQVGYALGLLLLIPLGDRFDRRNVILAKGLLLALALVLCSLSGTVNTLLLTSLLIGAAATLAQDIVPASAALAPETTRGKTVGSVMTGLLVGILLSRVISGFVGEYLGWRVMYGLAAVSIVLITLCLWRVLPRFTPNTGVSYAKLLLSMGLLWRQYPALRYAAFAQCLLAVAFSAFWTTLAIMLYDDFGLGSATAGLFGLAGVAGALIAPLAGKQADRFGPHRVTLVGAVIVIVSFASMFLLPLLDTQSRLILIALSALGFDLGVQATLIAHQTLIYDLDPEARGRLNAVFFTTMFVGMAAGSALGAFLLANVGWLGVVALATLAGVGCLLIRLGAGRRTV</sequence>
<dbReference type="Proteomes" id="UP000463138">
    <property type="component" value="Unassembled WGS sequence"/>
</dbReference>
<reference evidence="6 7" key="1">
    <citation type="submission" date="2018-07" db="EMBL/GenBank/DDBJ databases">
        <title>Pseudomonas laoshanensis sp. nov., isolated from soil.</title>
        <authorList>
            <person name="Sun J."/>
            <person name="Yu L."/>
            <person name="Wang M."/>
            <person name="Zhang C."/>
        </authorList>
    </citation>
    <scope>NUCLEOTIDE SEQUENCE [LARGE SCALE GENOMIC DNA]</scope>
    <source>
        <strain evidence="6 7">Y22</strain>
    </source>
</reference>
<dbReference type="PROSITE" id="PS50850">
    <property type="entry name" value="MFS"/>
    <property type="match status" value="1"/>
</dbReference>
<dbReference type="PANTHER" id="PTHR42910:SF1">
    <property type="entry name" value="MAJOR FACILITATOR SUPERFAMILY (MFS) PROFILE DOMAIN-CONTAINING PROTEIN"/>
    <property type="match status" value="1"/>
</dbReference>
<evidence type="ECO:0000256" key="2">
    <source>
        <dbReference type="ARBA" id="ARBA00022989"/>
    </source>
</evidence>
<feature type="transmembrane region" description="Helical" evidence="4">
    <location>
        <begin position="287"/>
        <end position="308"/>
    </location>
</feature>
<evidence type="ECO:0000313" key="6">
    <source>
        <dbReference type="EMBL" id="KAA0693581.1"/>
    </source>
</evidence>
<feature type="transmembrane region" description="Helical" evidence="4">
    <location>
        <begin position="253"/>
        <end position="275"/>
    </location>
</feature>
<accession>A0A7V7GS93</accession>
<keyword evidence="1 4" id="KW-0812">Transmembrane</keyword>
<gene>
    <name evidence="6" type="ORF">DT594_14450</name>
</gene>
<dbReference type="EMBL" id="QOVF01000004">
    <property type="protein sequence ID" value="KAA0693581.1"/>
    <property type="molecule type" value="Genomic_DNA"/>
</dbReference>
<dbReference type="PANTHER" id="PTHR42910">
    <property type="entry name" value="TRANSPORTER SCO4007-RELATED"/>
    <property type="match status" value="1"/>
</dbReference>
<feature type="transmembrane region" description="Helical" evidence="4">
    <location>
        <begin position="314"/>
        <end position="340"/>
    </location>
</feature>
<protein>
    <submittedName>
        <fullName evidence="6">MFS transporter</fullName>
    </submittedName>
</protein>
<feature type="transmembrane region" description="Helical" evidence="4">
    <location>
        <begin position="148"/>
        <end position="167"/>
    </location>
</feature>
<feature type="transmembrane region" description="Helical" evidence="4">
    <location>
        <begin position="224"/>
        <end position="247"/>
    </location>
</feature>
<feature type="transmembrane region" description="Helical" evidence="4">
    <location>
        <begin position="88"/>
        <end position="106"/>
    </location>
</feature>
<keyword evidence="2 4" id="KW-1133">Transmembrane helix</keyword>
<keyword evidence="3 4" id="KW-0472">Membrane</keyword>
<proteinExistence type="predicted"/>
<evidence type="ECO:0000256" key="3">
    <source>
        <dbReference type="ARBA" id="ARBA00023136"/>
    </source>
</evidence>
<evidence type="ECO:0000256" key="1">
    <source>
        <dbReference type="ARBA" id="ARBA00022692"/>
    </source>
</evidence>
<evidence type="ECO:0000259" key="5">
    <source>
        <dbReference type="PROSITE" id="PS50850"/>
    </source>
</evidence>
<evidence type="ECO:0000256" key="4">
    <source>
        <dbReference type="SAM" id="Phobius"/>
    </source>
</evidence>
<feature type="domain" description="Major facilitator superfamily (MFS) profile" evidence="5">
    <location>
        <begin position="21"/>
        <end position="403"/>
    </location>
</feature>
<feature type="transmembrane region" description="Helical" evidence="4">
    <location>
        <begin position="378"/>
        <end position="399"/>
    </location>
</feature>
<dbReference type="GO" id="GO:0022857">
    <property type="term" value="F:transmembrane transporter activity"/>
    <property type="evidence" value="ECO:0007669"/>
    <property type="project" value="InterPro"/>
</dbReference>
<dbReference type="OrthoDB" id="9815356at2"/>
<dbReference type="CDD" id="cd17324">
    <property type="entry name" value="MFS_NepI_like"/>
    <property type="match status" value="1"/>
</dbReference>
<keyword evidence="7" id="KW-1185">Reference proteome</keyword>
<dbReference type="SUPFAM" id="SSF103473">
    <property type="entry name" value="MFS general substrate transporter"/>
    <property type="match status" value="1"/>
</dbReference>
<feature type="transmembrane region" description="Helical" evidence="4">
    <location>
        <begin position="21"/>
        <end position="40"/>
    </location>
</feature>